<protein>
    <recommendedName>
        <fullName evidence="4">Lipocalin-like domain-containing protein</fullName>
    </recommendedName>
</protein>
<proteinExistence type="predicted"/>
<sequence>MKRLLLILFCVARLVCGAQGPNLNGVWKGTLTQNTGGCFPKYYIELQINTGHGDTLLGASYHYSDITNYVKKKFLGTWYASTQKLYLREGAVQTFRIPPDCIPCIKNYTLSYYRTGNLEILQGEWAGKVMNTDANCQPGELKLTRVSESAFKEIPELEVDTGMVRLDFYDNAEVDGDSITVRVNGKTILSNKKLNTTPITTYVHIDLKENFQEIEMVAENLGRIPPNTALLIVTQGKQRFKLFLTSTEQKSAKVRFIYDPDIGKRAQ</sequence>
<evidence type="ECO:0000313" key="2">
    <source>
        <dbReference type="EMBL" id="TCJ19057.1"/>
    </source>
</evidence>
<keyword evidence="3" id="KW-1185">Reference proteome</keyword>
<feature type="chain" id="PRO_5020247637" description="Lipocalin-like domain-containing protein" evidence="1">
    <location>
        <begin position="21"/>
        <end position="267"/>
    </location>
</feature>
<comment type="caution">
    <text evidence="2">The sequence shown here is derived from an EMBL/GenBank/DDBJ whole genome shotgun (WGS) entry which is preliminary data.</text>
</comment>
<dbReference type="EMBL" id="SJZI01000002">
    <property type="protein sequence ID" value="TCJ19057.1"/>
    <property type="molecule type" value="Genomic_DNA"/>
</dbReference>
<gene>
    <name evidence="2" type="ORF">EPD60_01170</name>
</gene>
<name>A0A4R1BP25_9BACT</name>
<accession>A0A4R1BP25</accession>
<dbReference type="AlphaFoldDB" id="A0A4R1BP25"/>
<reference evidence="2 3" key="1">
    <citation type="submission" date="2019-03" db="EMBL/GenBank/DDBJ databases">
        <authorList>
            <person name="Kim M.K.M."/>
        </authorList>
    </citation>
    <scope>NUCLEOTIDE SEQUENCE [LARGE SCALE GENOMIC DNA]</scope>
    <source>
        <strain evidence="2 3">17J68-12</strain>
    </source>
</reference>
<feature type="signal peptide" evidence="1">
    <location>
        <begin position="1"/>
        <end position="20"/>
    </location>
</feature>
<evidence type="ECO:0008006" key="4">
    <source>
        <dbReference type="Google" id="ProtNLM"/>
    </source>
</evidence>
<dbReference type="Proteomes" id="UP000295334">
    <property type="component" value="Unassembled WGS sequence"/>
</dbReference>
<evidence type="ECO:0000256" key="1">
    <source>
        <dbReference type="SAM" id="SignalP"/>
    </source>
</evidence>
<evidence type="ECO:0000313" key="3">
    <source>
        <dbReference type="Proteomes" id="UP000295334"/>
    </source>
</evidence>
<dbReference type="RefSeq" id="WP_131446004.1">
    <property type="nucleotide sequence ID" value="NZ_SJZI01000002.1"/>
</dbReference>
<dbReference type="OrthoDB" id="639821at2"/>
<organism evidence="2 3">
    <name type="scientific">Flaviaesturariibacter flavus</name>
    <dbReference type="NCBI Taxonomy" id="2502780"/>
    <lineage>
        <taxon>Bacteria</taxon>
        <taxon>Pseudomonadati</taxon>
        <taxon>Bacteroidota</taxon>
        <taxon>Chitinophagia</taxon>
        <taxon>Chitinophagales</taxon>
        <taxon>Chitinophagaceae</taxon>
        <taxon>Flaviaestuariibacter</taxon>
    </lineage>
</organism>
<keyword evidence="1" id="KW-0732">Signal</keyword>